<keyword evidence="2 10" id="KW-0813">Transport</keyword>
<comment type="caution">
    <text evidence="11">The sequence shown here is derived from an EMBL/GenBank/DDBJ whole genome shotgun (WGS) entry which is preliminary data.</text>
</comment>
<comment type="subcellular location">
    <subcellularLocation>
        <location evidence="10">Cell outer membrane</location>
        <topology evidence="10">Multi-pass membrane protein</topology>
    </subcellularLocation>
</comment>
<dbReference type="RefSeq" id="WP_009450310.1">
    <property type="nucleotide sequence ID" value="NZ_AMSI01000005.1"/>
</dbReference>
<dbReference type="AlphaFoldDB" id="K2NYK3"/>
<evidence type="ECO:0000313" key="11">
    <source>
        <dbReference type="EMBL" id="EKF42964.1"/>
    </source>
</evidence>
<evidence type="ECO:0000256" key="8">
    <source>
        <dbReference type="ARBA" id="ARBA00023136"/>
    </source>
</evidence>
<keyword evidence="12" id="KW-1185">Reference proteome</keyword>
<evidence type="ECO:0000256" key="7">
    <source>
        <dbReference type="ARBA" id="ARBA00023114"/>
    </source>
</evidence>
<comment type="domain">
    <text evidence="10">Consists of 16-stranded beta-barrel sheets, with large surface-exposed loops, that form a transmembrane pore at the center of each barrel. The pore is partially ocluded by a peptide loop that folds into the pore lumen.</text>
</comment>
<keyword evidence="4 10" id="KW-0812">Transmembrane</keyword>
<keyword evidence="7 10" id="KW-0626">Porin</keyword>
<organism evidence="11 12">
    <name type="scientific">Nitratireductor indicus C115</name>
    <dbReference type="NCBI Taxonomy" id="1231190"/>
    <lineage>
        <taxon>Bacteria</taxon>
        <taxon>Pseudomonadati</taxon>
        <taxon>Pseudomonadota</taxon>
        <taxon>Alphaproteobacteria</taxon>
        <taxon>Hyphomicrobiales</taxon>
        <taxon>Phyllobacteriaceae</taxon>
        <taxon>Nitratireductor</taxon>
    </lineage>
</organism>
<keyword evidence="6 10" id="KW-0406">Ion transport</keyword>
<evidence type="ECO:0000256" key="5">
    <source>
        <dbReference type="ARBA" id="ARBA00022729"/>
    </source>
</evidence>
<sequence>YDYTPNVVGKIGLTQGWGSVAGFVAYDATAEEWALKGFASIKATQQLTVELLATYSSDPNVYTNFNYDYSFGGYLKYAATPKLSVGLGGQYFGDRQSSSALLSGNDDWAIGGVVDYKVVENFNTKLALNYNDGDSYSDGVFSGFIRFERGF</sequence>
<evidence type="ECO:0000256" key="10">
    <source>
        <dbReference type="RuleBase" id="RU364005"/>
    </source>
</evidence>
<comment type="similarity">
    <text evidence="1 10">Belongs to the alphaproteobacteria porin family.</text>
</comment>
<gene>
    <name evidence="11" type="ORF">NA8A_09859</name>
</gene>
<evidence type="ECO:0000256" key="9">
    <source>
        <dbReference type="ARBA" id="ARBA00023237"/>
    </source>
</evidence>
<evidence type="ECO:0000256" key="3">
    <source>
        <dbReference type="ARBA" id="ARBA00022452"/>
    </source>
</evidence>
<evidence type="ECO:0000256" key="4">
    <source>
        <dbReference type="ARBA" id="ARBA00022692"/>
    </source>
</evidence>
<dbReference type="GO" id="GO:0046930">
    <property type="term" value="C:pore complex"/>
    <property type="evidence" value="ECO:0007669"/>
    <property type="project" value="UniProtKB-KW"/>
</dbReference>
<keyword evidence="9 10" id="KW-0998">Cell outer membrane</keyword>
<reference evidence="11 12" key="1">
    <citation type="journal article" date="2012" name="J. Bacteriol.">
        <title>Genome Sequence of Nitratireductor indicus Type Strain C115.</title>
        <authorList>
            <person name="Lai Q."/>
            <person name="Li G."/>
            <person name="Yu Z."/>
            <person name="Shao Z."/>
        </authorList>
    </citation>
    <scope>NUCLEOTIDE SEQUENCE [LARGE SCALE GENOMIC DNA]</scope>
    <source>
        <strain evidence="11 12">C115</strain>
    </source>
</reference>
<dbReference type="Proteomes" id="UP000007374">
    <property type="component" value="Unassembled WGS sequence"/>
</dbReference>
<keyword evidence="5" id="KW-0732">Signal</keyword>
<dbReference type="STRING" id="721133.SAMN05216176_103350"/>
<feature type="non-terminal residue" evidence="11">
    <location>
        <position position="1"/>
    </location>
</feature>
<dbReference type="InterPro" id="IPR003684">
    <property type="entry name" value="Porin_alphabac"/>
</dbReference>
<protein>
    <recommendedName>
        <fullName evidence="10">Porin</fullName>
    </recommendedName>
</protein>
<dbReference type="GO" id="GO:0015288">
    <property type="term" value="F:porin activity"/>
    <property type="evidence" value="ECO:0007669"/>
    <property type="project" value="UniProtKB-KW"/>
</dbReference>
<dbReference type="GO" id="GO:0009279">
    <property type="term" value="C:cell outer membrane"/>
    <property type="evidence" value="ECO:0007669"/>
    <property type="project" value="UniProtKB-SubCell"/>
</dbReference>
<accession>K2NYK3</accession>
<keyword evidence="3 10" id="KW-1134">Transmembrane beta strand</keyword>
<dbReference type="Pfam" id="PF02530">
    <property type="entry name" value="Porin_2"/>
    <property type="match status" value="1"/>
</dbReference>
<evidence type="ECO:0000313" key="12">
    <source>
        <dbReference type="Proteomes" id="UP000007374"/>
    </source>
</evidence>
<evidence type="ECO:0000256" key="2">
    <source>
        <dbReference type="ARBA" id="ARBA00022448"/>
    </source>
</evidence>
<evidence type="ECO:0000256" key="1">
    <source>
        <dbReference type="ARBA" id="ARBA00009521"/>
    </source>
</evidence>
<name>K2NYK3_9HYPH</name>
<comment type="function">
    <text evidence="10">Forms passive diffusion pores that allow small molecular weight hydrophilic materials across the outer membrane.</text>
</comment>
<dbReference type="eggNOG" id="COG3203">
    <property type="taxonomic scope" value="Bacteria"/>
</dbReference>
<evidence type="ECO:0000256" key="6">
    <source>
        <dbReference type="ARBA" id="ARBA00023065"/>
    </source>
</evidence>
<dbReference type="GO" id="GO:0006811">
    <property type="term" value="P:monoatomic ion transport"/>
    <property type="evidence" value="ECO:0007669"/>
    <property type="project" value="UniProtKB-KW"/>
</dbReference>
<proteinExistence type="inferred from homology"/>
<dbReference type="EMBL" id="AMSI01000005">
    <property type="protein sequence ID" value="EKF42964.1"/>
    <property type="molecule type" value="Genomic_DNA"/>
</dbReference>
<keyword evidence="8 10" id="KW-0472">Membrane</keyword>